<name>A0A8T0GTR8_CERPU</name>
<evidence type="ECO:0000256" key="11">
    <source>
        <dbReference type="ARBA" id="ARBA00022989"/>
    </source>
</evidence>
<comment type="subcellular location">
    <subcellularLocation>
        <location evidence="1">Membrane</location>
    </subcellularLocation>
</comment>
<dbReference type="GO" id="GO:0005524">
    <property type="term" value="F:ATP binding"/>
    <property type="evidence" value="ECO:0007669"/>
    <property type="project" value="UniProtKB-UniRule"/>
</dbReference>
<dbReference type="InterPro" id="IPR001245">
    <property type="entry name" value="Ser-Thr/Tyr_kinase_cat_dom"/>
</dbReference>
<comment type="catalytic activity">
    <reaction evidence="14">
        <text>L-seryl-[protein] + ATP = O-phospho-L-seryl-[protein] + ADP + H(+)</text>
        <dbReference type="Rhea" id="RHEA:17989"/>
        <dbReference type="Rhea" id="RHEA-COMP:9863"/>
        <dbReference type="Rhea" id="RHEA-COMP:11604"/>
        <dbReference type="ChEBI" id="CHEBI:15378"/>
        <dbReference type="ChEBI" id="CHEBI:29999"/>
        <dbReference type="ChEBI" id="CHEBI:30616"/>
        <dbReference type="ChEBI" id="CHEBI:83421"/>
        <dbReference type="ChEBI" id="CHEBI:456216"/>
        <dbReference type="EC" id="2.7.11.1"/>
    </reaction>
</comment>
<keyword evidence="7" id="KW-0677">Repeat</keyword>
<dbReference type="GO" id="GO:0004674">
    <property type="term" value="F:protein serine/threonine kinase activity"/>
    <property type="evidence" value="ECO:0007669"/>
    <property type="project" value="UniProtKB-KW"/>
</dbReference>
<keyword evidence="9" id="KW-0418">Kinase</keyword>
<dbReference type="PROSITE" id="PS00107">
    <property type="entry name" value="PROTEIN_KINASE_ATP"/>
    <property type="match status" value="1"/>
</dbReference>
<comment type="caution">
    <text evidence="18">The sequence shown here is derived from an EMBL/GenBank/DDBJ whole genome shotgun (WGS) entry which is preliminary data.</text>
</comment>
<evidence type="ECO:0000256" key="4">
    <source>
        <dbReference type="ARBA" id="ARBA00022614"/>
    </source>
</evidence>
<dbReference type="FunFam" id="3.30.200.20:FF:000415">
    <property type="entry name" value="receptor-like serine/threonine-protein kinase NCRK"/>
    <property type="match status" value="1"/>
</dbReference>
<dbReference type="InterPro" id="IPR008271">
    <property type="entry name" value="Ser/Thr_kinase_AS"/>
</dbReference>
<keyword evidence="4" id="KW-0433">Leucine-rich repeat</keyword>
<sequence length="768" mass="85096">MNMIHSLRLGPMASLLLKPSLIRPFVILTTYVLILCYIGGVVDCVGAPAYPPVAAGSPDSAIVLTPAYSSAQSPNTAIPLSPAYPPVQSPAITPVPAPAPNSSWHDPACGLFPVKYQGYEKTAMVALLRAWNKTDPSKSMYNITNWKESVHPCDRAEQFSGWRGLRCQGKLVDHGNGTVCEMFLVGLGVEYRGIIGQLVPEIGDLINLEFIYVSHNPGLIGSIPATIWNLPNLKEVRMINNSLSGSVELNSTIKSTALERIDLSQNYLTSWSLNYSNLPLQYLNLSNNNLSGPFNLGKFNSSGGFKGSLYTKLTSLDLSNNYLNDLRGSIVSSEFDLPLLRTLYMSNNSLGGTFKNPILKSPIMQSLYFDSNRFNGTLSLPAISFENSSLNTISLTDNHITRIEYPNGTTETTLSRSHLQIASILFLGGNPLCNSGDHTEPLPVLCRHNRTSQVVQDKLGTNTRKIIIAATIPAAFLLIIIFILAYLFLKNRRKHQYLLLGVQQKFAEHELKPTLFVYNELQKATRDFHPDMKLGEGAFGAVYRGYLPDGTEVAVKQLFNTTQQNMDEFLNEVVLLTGIKHRNLVKLKGCCLRGDRRLLVYEYVENSDLADVLFHGPHKSDRDHNPILSWRTRFNICLGVAQGLHYLHALVDPKIIHRDIKASNILLDKKFEAKIADFGMALLFPSDMSQVMTVHIAGTKGYLAPEYASLGQLSEKADVWSFGVLLLEVVAGRSNIDGTLDLDKIYLAPWVASHPRIVDFNFFYGVVF</sequence>
<dbReference type="EMBL" id="CM026431">
    <property type="protein sequence ID" value="KAG0560352.1"/>
    <property type="molecule type" value="Genomic_DNA"/>
</dbReference>
<evidence type="ECO:0000256" key="9">
    <source>
        <dbReference type="ARBA" id="ARBA00022777"/>
    </source>
</evidence>
<dbReference type="SUPFAM" id="SSF52058">
    <property type="entry name" value="L domain-like"/>
    <property type="match status" value="1"/>
</dbReference>
<comment type="catalytic activity">
    <reaction evidence="13">
        <text>L-threonyl-[protein] + ATP = O-phospho-L-threonyl-[protein] + ADP + H(+)</text>
        <dbReference type="Rhea" id="RHEA:46608"/>
        <dbReference type="Rhea" id="RHEA-COMP:11060"/>
        <dbReference type="Rhea" id="RHEA-COMP:11605"/>
        <dbReference type="ChEBI" id="CHEBI:15378"/>
        <dbReference type="ChEBI" id="CHEBI:30013"/>
        <dbReference type="ChEBI" id="CHEBI:30616"/>
        <dbReference type="ChEBI" id="CHEBI:61977"/>
        <dbReference type="ChEBI" id="CHEBI:456216"/>
        <dbReference type="EC" id="2.7.11.1"/>
    </reaction>
</comment>
<keyword evidence="12 16" id="KW-0472">Membrane</keyword>
<protein>
    <recommendedName>
        <fullName evidence="2">non-specific serine/threonine protein kinase</fullName>
        <ecNumber evidence="2">2.7.11.1</ecNumber>
    </recommendedName>
</protein>
<keyword evidence="11 16" id="KW-1133">Transmembrane helix</keyword>
<dbReference type="PANTHER" id="PTHR48006:SF34">
    <property type="entry name" value="OS08G0203700 PROTEIN"/>
    <property type="match status" value="1"/>
</dbReference>
<dbReference type="SUPFAM" id="SSF56112">
    <property type="entry name" value="Protein kinase-like (PK-like)"/>
    <property type="match status" value="1"/>
</dbReference>
<gene>
    <name evidence="18" type="ORF">KC19_10G174000</name>
</gene>
<evidence type="ECO:0000313" key="18">
    <source>
        <dbReference type="EMBL" id="KAG0560352.1"/>
    </source>
</evidence>
<proteinExistence type="predicted"/>
<evidence type="ECO:0000256" key="1">
    <source>
        <dbReference type="ARBA" id="ARBA00004370"/>
    </source>
</evidence>
<reference evidence="18" key="1">
    <citation type="submission" date="2020-06" db="EMBL/GenBank/DDBJ databases">
        <title>WGS assembly of Ceratodon purpureus strain R40.</title>
        <authorList>
            <person name="Carey S.B."/>
            <person name="Jenkins J."/>
            <person name="Shu S."/>
            <person name="Lovell J.T."/>
            <person name="Sreedasyam A."/>
            <person name="Maumus F."/>
            <person name="Tiley G.P."/>
            <person name="Fernandez-Pozo N."/>
            <person name="Barry K."/>
            <person name="Chen C."/>
            <person name="Wang M."/>
            <person name="Lipzen A."/>
            <person name="Daum C."/>
            <person name="Saski C.A."/>
            <person name="Payton A.C."/>
            <person name="Mcbreen J.C."/>
            <person name="Conrad R.E."/>
            <person name="Kollar L.M."/>
            <person name="Olsson S."/>
            <person name="Huttunen S."/>
            <person name="Landis J.B."/>
            <person name="Wickett N.J."/>
            <person name="Johnson M.G."/>
            <person name="Rensing S.A."/>
            <person name="Grimwood J."/>
            <person name="Schmutz J."/>
            <person name="Mcdaniel S.F."/>
        </authorList>
    </citation>
    <scope>NUCLEOTIDE SEQUENCE</scope>
    <source>
        <strain evidence="18">R40</strain>
    </source>
</reference>
<dbReference type="InterPro" id="IPR001611">
    <property type="entry name" value="Leu-rich_rpt"/>
</dbReference>
<evidence type="ECO:0000259" key="17">
    <source>
        <dbReference type="PROSITE" id="PS50011"/>
    </source>
</evidence>
<evidence type="ECO:0000256" key="2">
    <source>
        <dbReference type="ARBA" id="ARBA00012513"/>
    </source>
</evidence>
<feature type="binding site" evidence="15">
    <location>
        <position position="556"/>
    </location>
    <ligand>
        <name>ATP</name>
        <dbReference type="ChEBI" id="CHEBI:30616"/>
    </ligand>
</feature>
<dbReference type="SMART" id="SM00220">
    <property type="entry name" value="S_TKc"/>
    <property type="match status" value="1"/>
</dbReference>
<keyword evidence="8 15" id="KW-0547">Nucleotide-binding</keyword>
<dbReference type="Pfam" id="PF00560">
    <property type="entry name" value="LRR_1"/>
    <property type="match status" value="1"/>
</dbReference>
<dbReference type="FunFam" id="1.10.510.10:FF:001023">
    <property type="entry name" value="Os07g0541700 protein"/>
    <property type="match status" value="1"/>
</dbReference>
<feature type="transmembrane region" description="Helical" evidence="16">
    <location>
        <begin position="466"/>
        <end position="489"/>
    </location>
</feature>
<evidence type="ECO:0000256" key="7">
    <source>
        <dbReference type="ARBA" id="ARBA00022737"/>
    </source>
</evidence>
<keyword evidence="3" id="KW-0723">Serine/threonine-protein kinase</keyword>
<dbReference type="Gene3D" id="1.10.510.10">
    <property type="entry name" value="Transferase(Phosphotransferase) domain 1"/>
    <property type="match status" value="1"/>
</dbReference>
<feature type="domain" description="Protein kinase" evidence="17">
    <location>
        <begin position="528"/>
        <end position="768"/>
    </location>
</feature>
<dbReference type="InterPro" id="IPR017441">
    <property type="entry name" value="Protein_kinase_ATP_BS"/>
</dbReference>
<dbReference type="PANTHER" id="PTHR48006">
    <property type="entry name" value="LEUCINE-RICH REPEAT-CONTAINING PROTEIN DDB_G0281931-RELATED"/>
    <property type="match status" value="1"/>
</dbReference>
<dbReference type="InterPro" id="IPR011009">
    <property type="entry name" value="Kinase-like_dom_sf"/>
</dbReference>
<feature type="transmembrane region" description="Helical" evidence="16">
    <location>
        <begin position="21"/>
        <end position="42"/>
    </location>
</feature>
<organism evidence="18 19">
    <name type="scientific">Ceratodon purpureus</name>
    <name type="common">Fire moss</name>
    <name type="synonym">Dicranum purpureum</name>
    <dbReference type="NCBI Taxonomy" id="3225"/>
    <lineage>
        <taxon>Eukaryota</taxon>
        <taxon>Viridiplantae</taxon>
        <taxon>Streptophyta</taxon>
        <taxon>Embryophyta</taxon>
        <taxon>Bryophyta</taxon>
        <taxon>Bryophytina</taxon>
        <taxon>Bryopsida</taxon>
        <taxon>Dicranidae</taxon>
        <taxon>Pseudoditrichales</taxon>
        <taxon>Ditrichaceae</taxon>
        <taxon>Ceratodon</taxon>
    </lineage>
</organism>
<keyword evidence="10 15" id="KW-0067">ATP-binding</keyword>
<evidence type="ECO:0000256" key="16">
    <source>
        <dbReference type="SAM" id="Phobius"/>
    </source>
</evidence>
<keyword evidence="5" id="KW-0808">Transferase</keyword>
<dbReference type="InterPro" id="IPR051824">
    <property type="entry name" value="LRR_Rcpt-Like_S/T_Kinase"/>
</dbReference>
<dbReference type="Gene3D" id="3.30.200.20">
    <property type="entry name" value="Phosphorylase Kinase, domain 1"/>
    <property type="match status" value="1"/>
</dbReference>
<evidence type="ECO:0000256" key="3">
    <source>
        <dbReference type="ARBA" id="ARBA00022527"/>
    </source>
</evidence>
<evidence type="ECO:0000256" key="13">
    <source>
        <dbReference type="ARBA" id="ARBA00047899"/>
    </source>
</evidence>
<dbReference type="GO" id="GO:0016020">
    <property type="term" value="C:membrane"/>
    <property type="evidence" value="ECO:0007669"/>
    <property type="project" value="UniProtKB-SubCell"/>
</dbReference>
<evidence type="ECO:0000313" key="19">
    <source>
        <dbReference type="Proteomes" id="UP000822688"/>
    </source>
</evidence>
<dbReference type="Proteomes" id="UP000822688">
    <property type="component" value="Chromosome 10"/>
</dbReference>
<evidence type="ECO:0000256" key="5">
    <source>
        <dbReference type="ARBA" id="ARBA00022679"/>
    </source>
</evidence>
<dbReference type="Pfam" id="PF07714">
    <property type="entry name" value="PK_Tyr_Ser-Thr"/>
    <property type="match status" value="1"/>
</dbReference>
<dbReference type="InterPro" id="IPR000719">
    <property type="entry name" value="Prot_kinase_dom"/>
</dbReference>
<dbReference type="AlphaFoldDB" id="A0A8T0GTR8"/>
<evidence type="ECO:0000256" key="6">
    <source>
        <dbReference type="ARBA" id="ARBA00022692"/>
    </source>
</evidence>
<dbReference type="PROSITE" id="PS51450">
    <property type="entry name" value="LRR"/>
    <property type="match status" value="1"/>
</dbReference>
<evidence type="ECO:0000256" key="14">
    <source>
        <dbReference type="ARBA" id="ARBA00048679"/>
    </source>
</evidence>
<evidence type="ECO:0000256" key="12">
    <source>
        <dbReference type="ARBA" id="ARBA00023136"/>
    </source>
</evidence>
<dbReference type="Gene3D" id="3.80.10.10">
    <property type="entry name" value="Ribonuclease Inhibitor"/>
    <property type="match status" value="2"/>
</dbReference>
<evidence type="ECO:0000256" key="8">
    <source>
        <dbReference type="ARBA" id="ARBA00022741"/>
    </source>
</evidence>
<dbReference type="EC" id="2.7.11.1" evidence="2"/>
<dbReference type="PROSITE" id="PS00108">
    <property type="entry name" value="PROTEIN_KINASE_ST"/>
    <property type="match status" value="1"/>
</dbReference>
<accession>A0A8T0GTR8</accession>
<keyword evidence="19" id="KW-1185">Reference proteome</keyword>
<dbReference type="InterPro" id="IPR032675">
    <property type="entry name" value="LRR_dom_sf"/>
</dbReference>
<keyword evidence="6 16" id="KW-0812">Transmembrane</keyword>
<evidence type="ECO:0000256" key="15">
    <source>
        <dbReference type="PROSITE-ProRule" id="PRU10141"/>
    </source>
</evidence>
<dbReference type="PROSITE" id="PS50011">
    <property type="entry name" value="PROTEIN_KINASE_DOM"/>
    <property type="match status" value="1"/>
</dbReference>
<evidence type="ECO:0000256" key="10">
    <source>
        <dbReference type="ARBA" id="ARBA00022840"/>
    </source>
</evidence>